<dbReference type="InterPro" id="IPR000121">
    <property type="entry name" value="PEP_util_C"/>
</dbReference>
<keyword evidence="13 17" id="KW-0479">Metal-binding</keyword>
<dbReference type="PANTHER" id="PTHR46244">
    <property type="entry name" value="PHOSPHOENOLPYRUVATE-PROTEIN PHOSPHOTRANSFERASE"/>
    <property type="match status" value="1"/>
</dbReference>
<dbReference type="PANTHER" id="PTHR46244:SF3">
    <property type="entry name" value="PHOSPHOENOLPYRUVATE-PROTEIN PHOSPHOTRANSFERASE"/>
    <property type="match status" value="1"/>
</dbReference>
<dbReference type="GO" id="GO:0008965">
    <property type="term" value="F:phosphoenolpyruvate-protein phosphotransferase activity"/>
    <property type="evidence" value="ECO:0007669"/>
    <property type="project" value="UniProtKB-EC"/>
</dbReference>
<evidence type="ECO:0000256" key="1">
    <source>
        <dbReference type="ARBA" id="ARBA00000683"/>
    </source>
</evidence>
<dbReference type="PROSITE" id="PS00370">
    <property type="entry name" value="PEP_ENZYMES_PHOS_SITE"/>
    <property type="match status" value="1"/>
</dbReference>
<feature type="binding site" evidence="19">
    <location>
        <position position="299"/>
    </location>
    <ligand>
        <name>phosphoenolpyruvate</name>
        <dbReference type="ChEBI" id="CHEBI:58702"/>
    </ligand>
</feature>
<name>A0A6V8P6P2_9ACTN</name>
<dbReference type="EMBL" id="BLRY01000004">
    <property type="protein sequence ID" value="GFP26741.1"/>
    <property type="molecule type" value="Genomic_DNA"/>
</dbReference>
<dbReference type="Gene3D" id="3.50.30.10">
    <property type="entry name" value="Phosphohistidine domain"/>
    <property type="match status" value="1"/>
</dbReference>
<evidence type="ECO:0000313" key="24">
    <source>
        <dbReference type="EMBL" id="GFP26741.1"/>
    </source>
</evidence>
<evidence type="ECO:0000256" key="4">
    <source>
        <dbReference type="ARBA" id="ARBA00004496"/>
    </source>
</evidence>
<evidence type="ECO:0000259" key="22">
    <source>
        <dbReference type="Pfam" id="PF02896"/>
    </source>
</evidence>
<dbReference type="GO" id="GO:0005737">
    <property type="term" value="C:cytoplasm"/>
    <property type="evidence" value="ECO:0007669"/>
    <property type="project" value="UniProtKB-SubCell"/>
</dbReference>
<keyword evidence="14 17" id="KW-0418">Kinase</keyword>
<dbReference type="InterPro" id="IPR008279">
    <property type="entry name" value="PEP-util_enz_mobile_dom"/>
</dbReference>
<dbReference type="SUPFAM" id="SSF47831">
    <property type="entry name" value="Enzyme I of the PEP:sugar phosphotransferase system HPr-binding (sub)domain"/>
    <property type="match status" value="1"/>
</dbReference>
<evidence type="ECO:0000259" key="21">
    <source>
        <dbReference type="Pfam" id="PF00391"/>
    </source>
</evidence>
<dbReference type="InterPro" id="IPR015813">
    <property type="entry name" value="Pyrv/PenolPyrv_kinase-like_dom"/>
</dbReference>
<dbReference type="GO" id="GO:0016301">
    <property type="term" value="F:kinase activity"/>
    <property type="evidence" value="ECO:0007669"/>
    <property type="project" value="UniProtKB-KW"/>
</dbReference>
<dbReference type="Pfam" id="PF02896">
    <property type="entry name" value="PEP-utilizers_C"/>
    <property type="match status" value="1"/>
</dbReference>
<keyword evidence="12 17" id="KW-0598">Phosphotransferase system</keyword>
<keyword evidence="15 17" id="KW-0460">Magnesium</keyword>
<evidence type="ECO:0000256" key="19">
    <source>
        <dbReference type="PIRSR" id="PIRSR000732-2"/>
    </source>
</evidence>
<evidence type="ECO:0000256" key="17">
    <source>
        <dbReference type="PIRNR" id="PIRNR000732"/>
    </source>
</evidence>
<dbReference type="EC" id="2.7.3.9" evidence="6 17"/>
<keyword evidence="11 17" id="KW-0808">Transferase</keyword>
<evidence type="ECO:0000256" key="7">
    <source>
        <dbReference type="ARBA" id="ARBA00016544"/>
    </source>
</evidence>
<evidence type="ECO:0000256" key="10">
    <source>
        <dbReference type="ARBA" id="ARBA00022597"/>
    </source>
</evidence>
<keyword evidence="8 17" id="KW-0813">Transport</keyword>
<feature type="binding site" evidence="20">
    <location>
        <position position="434"/>
    </location>
    <ligand>
        <name>Mg(2+)</name>
        <dbReference type="ChEBI" id="CHEBI:18420"/>
    </ligand>
</feature>
<feature type="active site" description="Tele-phosphohistidine intermediate" evidence="18">
    <location>
        <position position="192"/>
    </location>
</feature>
<dbReference type="PROSITE" id="PS00742">
    <property type="entry name" value="PEP_ENZYMES_2"/>
    <property type="match status" value="1"/>
</dbReference>
<evidence type="ECO:0000256" key="2">
    <source>
        <dbReference type="ARBA" id="ARBA00001946"/>
    </source>
</evidence>
<accession>A0A6V8P6P2</accession>
<dbReference type="GO" id="GO:0046872">
    <property type="term" value="F:metal ion binding"/>
    <property type="evidence" value="ECO:0007669"/>
    <property type="project" value="UniProtKB-KW"/>
</dbReference>
<comment type="cofactor">
    <cofactor evidence="2 17 20">
        <name>Mg(2+)</name>
        <dbReference type="ChEBI" id="CHEBI:18420"/>
    </cofactor>
</comment>
<gene>
    <name evidence="24" type="ORF">HKBW3S33_00156</name>
</gene>
<feature type="binding site" evidence="19">
    <location>
        <position position="468"/>
    </location>
    <ligand>
        <name>phosphoenolpyruvate</name>
        <dbReference type="ChEBI" id="CHEBI:58702"/>
    </ligand>
</feature>
<evidence type="ECO:0000256" key="11">
    <source>
        <dbReference type="ARBA" id="ARBA00022679"/>
    </source>
</evidence>
<comment type="function">
    <text evidence="3 17">General (non sugar-specific) component of the phosphoenolpyruvate-dependent sugar phosphotransferase system (sugar PTS). This major carbohydrate active-transport system catalyzes the phosphorylation of incoming sugar substrates concomitantly with their translocation across the cell membrane. Enzyme I transfers the phosphoryl group from phosphoenolpyruvate (PEP) to the phosphoryl carrier protein (HPr).</text>
</comment>
<keyword evidence="10 17" id="KW-0762">Sugar transport</keyword>
<dbReference type="SUPFAM" id="SSF51621">
    <property type="entry name" value="Phosphoenolpyruvate/pyruvate domain"/>
    <property type="match status" value="1"/>
</dbReference>
<evidence type="ECO:0000256" key="15">
    <source>
        <dbReference type="ARBA" id="ARBA00022842"/>
    </source>
</evidence>
<dbReference type="Gene3D" id="1.10.274.10">
    <property type="entry name" value="PtsI, HPr-binding domain"/>
    <property type="match status" value="1"/>
</dbReference>
<proteinExistence type="inferred from homology"/>
<dbReference type="Proteomes" id="UP000591948">
    <property type="component" value="Unassembled WGS sequence"/>
</dbReference>
<dbReference type="Pfam" id="PF00391">
    <property type="entry name" value="PEP-utilizers"/>
    <property type="match status" value="1"/>
</dbReference>
<dbReference type="InterPro" id="IPR008731">
    <property type="entry name" value="PTS_EIN"/>
</dbReference>
<sequence>MEKAFKGIAASEGIAIGPAIIYQRPILEIFEKKIKEEERPAEIERLKQAVSQAKVQLEEIKEKSKKEVGLKEAEIFSAHLMLLDDPLILPVALHKISQKKISAEQAWQEVIEEAAALFEQIEDEYIRARVVDLKDVGERVLRNLQGKREEVLSELPEPSIILAADLTPSDTAQMIFSKVLGLATEQGGRTSHTAIIARALELPTVVGLGDIISEASNGLTLIVDGYEGLVILDPTPATRRKYQEKKEVYLAEKRKLAELRDLPAQTQDGFRLELAVNIGNPKDAQQARAYHPDGVGLFRTEFLYLDRNCLPEEEEQFQTYKEVAEIFSPKPIVIRTLDIGGDKDIPCLDLPKELNPFLGWRAIRIGLDRPEILKTQLRAILRASPFAQIKLMFPMISTIDEVRKAKALVEEVKKELLHQKVPFEKKVEIGIMIEVPSAALAADILAKEVDFFSIGTNDLIQYTFSADRGNQRVSYLYQPFHPATLRLIKMTVEAAHAHGKWVGMCGEMAGEILATPLLVGLGIDELSMTATSLLRVKQVVRKLSLADCQKLVREVFRLTETSQIEARIKDFLKEKEKSSHSKTFARGSRF</sequence>
<evidence type="ECO:0000256" key="8">
    <source>
        <dbReference type="ARBA" id="ARBA00022448"/>
    </source>
</evidence>
<evidence type="ECO:0000256" key="3">
    <source>
        <dbReference type="ARBA" id="ARBA00002728"/>
    </source>
</evidence>
<dbReference type="RefSeq" id="WP_176232959.1">
    <property type="nucleotide sequence ID" value="NZ_BLRY01000004.1"/>
</dbReference>
<protein>
    <recommendedName>
        <fullName evidence="7 17">Phosphoenolpyruvate-protein phosphotransferase</fullName>
        <ecNumber evidence="6 17">2.7.3.9</ecNumber>
    </recommendedName>
    <alternativeName>
        <fullName evidence="16 17">Phosphotransferase system, enzyme I</fullName>
    </alternativeName>
</protein>
<evidence type="ECO:0000259" key="23">
    <source>
        <dbReference type="Pfam" id="PF05524"/>
    </source>
</evidence>
<dbReference type="NCBIfam" id="TIGR01417">
    <property type="entry name" value="PTS_I_fam"/>
    <property type="match status" value="1"/>
</dbReference>
<comment type="catalytic activity">
    <reaction evidence="1 17">
        <text>L-histidyl-[protein] + phosphoenolpyruvate = N(pros)-phospho-L-histidyl-[protein] + pyruvate</text>
        <dbReference type="Rhea" id="RHEA:23880"/>
        <dbReference type="Rhea" id="RHEA-COMP:9745"/>
        <dbReference type="Rhea" id="RHEA-COMP:9746"/>
        <dbReference type="ChEBI" id="CHEBI:15361"/>
        <dbReference type="ChEBI" id="CHEBI:29979"/>
        <dbReference type="ChEBI" id="CHEBI:58702"/>
        <dbReference type="ChEBI" id="CHEBI:64837"/>
        <dbReference type="EC" id="2.7.3.9"/>
    </reaction>
</comment>
<dbReference type="InterPro" id="IPR040442">
    <property type="entry name" value="Pyrv_kinase-like_dom_sf"/>
</dbReference>
<dbReference type="InterPro" id="IPR024692">
    <property type="entry name" value="PTS_EI"/>
</dbReference>
<feature type="active site" description="Proton donor" evidence="18">
    <location>
        <position position="505"/>
    </location>
</feature>
<evidence type="ECO:0000256" key="16">
    <source>
        <dbReference type="ARBA" id="ARBA00033235"/>
    </source>
</evidence>
<dbReference type="InterPro" id="IPR036618">
    <property type="entry name" value="PtsI_HPr-bd_sf"/>
</dbReference>
<feature type="domain" description="PEP-utilising enzyme mobile" evidence="21">
    <location>
        <begin position="156"/>
        <end position="228"/>
    </location>
</feature>
<dbReference type="InterPro" id="IPR006318">
    <property type="entry name" value="PTS_EI-like"/>
</dbReference>
<keyword evidence="25" id="KW-1185">Reference proteome</keyword>
<comment type="similarity">
    <text evidence="5 17">Belongs to the PEP-utilizing enzyme family.</text>
</comment>
<evidence type="ECO:0000256" key="5">
    <source>
        <dbReference type="ARBA" id="ARBA00007837"/>
    </source>
</evidence>
<feature type="binding site" evidence="20">
    <location>
        <position position="458"/>
    </location>
    <ligand>
        <name>Mg(2+)</name>
        <dbReference type="ChEBI" id="CHEBI:18420"/>
    </ligand>
</feature>
<evidence type="ECO:0000256" key="18">
    <source>
        <dbReference type="PIRSR" id="PIRSR000732-1"/>
    </source>
</evidence>
<dbReference type="InterPro" id="IPR018274">
    <property type="entry name" value="PEP_util_AS"/>
</dbReference>
<dbReference type="GO" id="GO:0009401">
    <property type="term" value="P:phosphoenolpyruvate-dependent sugar phosphotransferase system"/>
    <property type="evidence" value="ECO:0007669"/>
    <property type="project" value="UniProtKB-KW"/>
</dbReference>
<feature type="domain" description="Phosphotransferase system enzyme I N-terminal" evidence="23">
    <location>
        <begin position="6"/>
        <end position="129"/>
    </location>
</feature>
<evidence type="ECO:0000256" key="20">
    <source>
        <dbReference type="PIRSR" id="PIRSR000732-3"/>
    </source>
</evidence>
<evidence type="ECO:0000256" key="12">
    <source>
        <dbReference type="ARBA" id="ARBA00022683"/>
    </source>
</evidence>
<dbReference type="InterPro" id="IPR023151">
    <property type="entry name" value="PEP_util_CS"/>
</dbReference>
<evidence type="ECO:0000256" key="9">
    <source>
        <dbReference type="ARBA" id="ARBA00022490"/>
    </source>
</evidence>
<evidence type="ECO:0000256" key="13">
    <source>
        <dbReference type="ARBA" id="ARBA00022723"/>
    </source>
</evidence>
<dbReference type="AlphaFoldDB" id="A0A6V8P6P2"/>
<evidence type="ECO:0000256" key="6">
    <source>
        <dbReference type="ARBA" id="ARBA00012232"/>
    </source>
</evidence>
<evidence type="ECO:0000313" key="25">
    <source>
        <dbReference type="Proteomes" id="UP000591948"/>
    </source>
</evidence>
<dbReference type="PRINTS" id="PR01736">
    <property type="entry name" value="PHPHTRNFRASE"/>
</dbReference>
<dbReference type="PIRSF" id="PIRSF000732">
    <property type="entry name" value="PTS_enzyme_I"/>
    <property type="match status" value="1"/>
</dbReference>
<feature type="binding site" evidence="19">
    <location>
        <begin position="457"/>
        <end position="458"/>
    </location>
    <ligand>
        <name>phosphoenolpyruvate</name>
        <dbReference type="ChEBI" id="CHEBI:58702"/>
    </ligand>
</feature>
<dbReference type="SUPFAM" id="SSF52009">
    <property type="entry name" value="Phosphohistidine domain"/>
    <property type="match status" value="1"/>
</dbReference>
<keyword evidence="9 17" id="KW-0963">Cytoplasm</keyword>
<dbReference type="Pfam" id="PF05524">
    <property type="entry name" value="PEP-utilisers_N"/>
    <property type="match status" value="1"/>
</dbReference>
<feature type="domain" description="PEP-utilising enzyme C-terminal" evidence="22">
    <location>
        <begin position="254"/>
        <end position="543"/>
    </location>
</feature>
<comment type="caution">
    <text evidence="24">The sequence shown here is derived from an EMBL/GenBank/DDBJ whole genome shotgun (WGS) entry which is preliminary data.</text>
</comment>
<feature type="binding site" evidence="19">
    <location>
        <position position="335"/>
    </location>
    <ligand>
        <name>phosphoenolpyruvate</name>
        <dbReference type="ChEBI" id="CHEBI:58702"/>
    </ligand>
</feature>
<comment type="subcellular location">
    <subcellularLocation>
        <location evidence="4 17">Cytoplasm</location>
    </subcellularLocation>
</comment>
<reference evidence="24 25" key="1">
    <citation type="journal article" date="2020" name="Front. Microbiol.">
        <title>Single-cell genomics of novel Actinobacteria with the Wood-Ljungdahl pathway discovered in a serpentinizing system.</title>
        <authorList>
            <person name="Merino N."/>
            <person name="Kawai M."/>
            <person name="Boyd E.S."/>
            <person name="Colman D.R."/>
            <person name="McGlynn S.E."/>
            <person name="Nealson K.H."/>
            <person name="Kurokawa K."/>
            <person name="Hongoh Y."/>
        </authorList>
    </citation>
    <scope>NUCLEOTIDE SEQUENCE [LARGE SCALE GENOMIC DNA]</scope>
    <source>
        <strain evidence="24 25">S33</strain>
    </source>
</reference>
<organism evidence="24 25">
    <name type="scientific">Candidatus Hakubella thermalkaliphila</name>
    <dbReference type="NCBI Taxonomy" id="2754717"/>
    <lineage>
        <taxon>Bacteria</taxon>
        <taxon>Bacillati</taxon>
        <taxon>Actinomycetota</taxon>
        <taxon>Actinomycetota incertae sedis</taxon>
        <taxon>Candidatus Hakubellales</taxon>
        <taxon>Candidatus Hakubellaceae</taxon>
        <taxon>Candidatus Hakubella</taxon>
    </lineage>
</organism>
<evidence type="ECO:0000256" key="14">
    <source>
        <dbReference type="ARBA" id="ARBA00022777"/>
    </source>
</evidence>
<dbReference type="InterPro" id="IPR050499">
    <property type="entry name" value="PEP-utilizing_PTS_enzyme"/>
</dbReference>
<dbReference type="InterPro" id="IPR036637">
    <property type="entry name" value="Phosphohistidine_dom_sf"/>
</dbReference>
<dbReference type="Gene3D" id="3.20.20.60">
    <property type="entry name" value="Phosphoenolpyruvate-binding domains"/>
    <property type="match status" value="1"/>
</dbReference>